<organism evidence="2 3">
    <name type="scientific">Lactobacillus kalixensis DSM 16043</name>
    <dbReference type="NCBI Taxonomy" id="1423763"/>
    <lineage>
        <taxon>Bacteria</taxon>
        <taxon>Bacillati</taxon>
        <taxon>Bacillota</taxon>
        <taxon>Bacilli</taxon>
        <taxon>Lactobacillales</taxon>
        <taxon>Lactobacillaceae</taxon>
        <taxon>Lactobacillus</taxon>
    </lineage>
</organism>
<dbReference type="RefSeq" id="WP_057797164.1">
    <property type="nucleotide sequence ID" value="NZ_AZFM01000002.1"/>
</dbReference>
<dbReference type="OrthoDB" id="2308164at2"/>
<dbReference type="EMBL" id="AZFM01000002">
    <property type="protein sequence ID" value="KRL91330.1"/>
    <property type="molecule type" value="Genomic_DNA"/>
</dbReference>
<gene>
    <name evidence="2" type="ORF">FC46_GL000629</name>
</gene>
<evidence type="ECO:0000313" key="2">
    <source>
        <dbReference type="EMBL" id="KRL91330.1"/>
    </source>
</evidence>
<comment type="caution">
    <text evidence="2">The sequence shown here is derived from an EMBL/GenBank/DDBJ whole genome shotgun (WGS) entry which is preliminary data.</text>
</comment>
<reference evidence="2 3" key="1">
    <citation type="journal article" date="2015" name="Genome Announc.">
        <title>Expanding the biotechnology potential of lactobacilli through comparative genomics of 213 strains and associated genera.</title>
        <authorList>
            <person name="Sun Z."/>
            <person name="Harris H.M."/>
            <person name="McCann A."/>
            <person name="Guo C."/>
            <person name="Argimon S."/>
            <person name="Zhang W."/>
            <person name="Yang X."/>
            <person name="Jeffery I.B."/>
            <person name="Cooney J.C."/>
            <person name="Kagawa T.F."/>
            <person name="Liu W."/>
            <person name="Song Y."/>
            <person name="Salvetti E."/>
            <person name="Wrobel A."/>
            <person name="Rasinkangas P."/>
            <person name="Parkhill J."/>
            <person name="Rea M.C."/>
            <person name="O'Sullivan O."/>
            <person name="Ritari J."/>
            <person name="Douillard F.P."/>
            <person name="Paul Ross R."/>
            <person name="Yang R."/>
            <person name="Briner A.E."/>
            <person name="Felis G.E."/>
            <person name="de Vos W.M."/>
            <person name="Barrangou R."/>
            <person name="Klaenhammer T.R."/>
            <person name="Caufield P.W."/>
            <person name="Cui Y."/>
            <person name="Zhang H."/>
            <person name="O'Toole P.W."/>
        </authorList>
    </citation>
    <scope>NUCLEOTIDE SEQUENCE [LARGE SCALE GENOMIC DNA]</scope>
    <source>
        <strain evidence="2 3">DSM 16043</strain>
    </source>
</reference>
<dbReference type="PATRIC" id="fig|1423763.3.peg.633"/>
<dbReference type="Pfam" id="PF08861">
    <property type="entry name" value="DUF1828"/>
    <property type="match status" value="1"/>
</dbReference>
<protein>
    <recommendedName>
        <fullName evidence="1">DUF1828 domain-containing protein</fullName>
    </recommendedName>
</protein>
<name>A0A0R1UKN3_9LACO</name>
<dbReference type="Proteomes" id="UP000051036">
    <property type="component" value="Unassembled WGS sequence"/>
</dbReference>
<proteinExistence type="predicted"/>
<dbReference type="AlphaFoldDB" id="A0A0R1UKN3"/>
<accession>A0A0R1UKN3</accession>
<dbReference type="InterPro" id="IPR014960">
    <property type="entry name" value="DUF1828"/>
</dbReference>
<sequence length="127" mass="14064">MNKELKAEKLKEDIGNWVSQNTGVIKVAEDTYEVATTQIDSYGDTVYCFITKVGDYYEVSDDGRLLFKLDPGETNPELYETGEEIALGAGFDFDDETCSISVTTDEENLAQATIRLAQLQVAISYLG</sequence>
<feature type="domain" description="DUF1828" evidence="1">
    <location>
        <begin position="36"/>
        <end position="123"/>
    </location>
</feature>
<evidence type="ECO:0000259" key="1">
    <source>
        <dbReference type="Pfam" id="PF08861"/>
    </source>
</evidence>
<evidence type="ECO:0000313" key="3">
    <source>
        <dbReference type="Proteomes" id="UP000051036"/>
    </source>
</evidence>
<keyword evidence="3" id="KW-1185">Reference proteome</keyword>